<evidence type="ECO:0000313" key="1">
    <source>
        <dbReference type="EMBL" id="KIA78319.1"/>
    </source>
</evidence>
<name>A0A0C1EQ04_9BACT</name>
<proteinExistence type="predicted"/>
<dbReference type="Proteomes" id="UP000031307">
    <property type="component" value="Unassembled WGS sequence"/>
</dbReference>
<reference evidence="1 2" key="1">
    <citation type="journal article" date="2014" name="Mol. Biol. Evol.">
        <title>Massive expansion of Ubiquitination-related gene families within the Chlamydiae.</title>
        <authorList>
            <person name="Domman D."/>
            <person name="Collingro A."/>
            <person name="Lagkouvardos I."/>
            <person name="Gehre L."/>
            <person name="Weinmaier T."/>
            <person name="Rattei T."/>
            <person name="Subtil A."/>
            <person name="Horn M."/>
        </authorList>
    </citation>
    <scope>NUCLEOTIDE SEQUENCE [LARGE SCALE GENOMIC DNA]</scope>
    <source>
        <strain evidence="1 2">OEW1</strain>
    </source>
</reference>
<gene>
    <name evidence="1" type="ORF">DB43_EF00010</name>
</gene>
<dbReference type="EMBL" id="JSAM01000026">
    <property type="protein sequence ID" value="KIA78319.1"/>
    <property type="molecule type" value="Genomic_DNA"/>
</dbReference>
<dbReference type="AlphaFoldDB" id="A0A0C1EQ04"/>
<sequence>MREDYFVHLLMAFFLKKSENLPQAHSHLVFVVKNILRMRSLFFISYTTFDHISSFNRSIIIIEAPFL</sequence>
<comment type="caution">
    <text evidence="1">The sequence shown here is derived from an EMBL/GenBank/DDBJ whole genome shotgun (WGS) entry which is preliminary data.</text>
</comment>
<accession>A0A0C1EQ04</accession>
<protein>
    <submittedName>
        <fullName evidence="1">Uncharacterized protein</fullName>
    </submittedName>
</protein>
<evidence type="ECO:0000313" key="2">
    <source>
        <dbReference type="Proteomes" id="UP000031307"/>
    </source>
</evidence>
<organism evidence="1 2">
    <name type="scientific">Parachlamydia acanthamoebae</name>
    <dbReference type="NCBI Taxonomy" id="83552"/>
    <lineage>
        <taxon>Bacteria</taxon>
        <taxon>Pseudomonadati</taxon>
        <taxon>Chlamydiota</taxon>
        <taxon>Chlamydiia</taxon>
        <taxon>Parachlamydiales</taxon>
        <taxon>Parachlamydiaceae</taxon>
        <taxon>Parachlamydia</taxon>
    </lineage>
</organism>